<dbReference type="InterPro" id="IPR036641">
    <property type="entry name" value="HPT_dom_sf"/>
</dbReference>
<evidence type="ECO:0000313" key="12">
    <source>
        <dbReference type="EMBL" id="MCP2728715.1"/>
    </source>
</evidence>
<proteinExistence type="predicted"/>
<evidence type="ECO:0000256" key="8">
    <source>
        <dbReference type="PROSITE-ProRule" id="PRU01091"/>
    </source>
</evidence>
<sequence length="467" mass="51600">MKILLVEDDCPTASALADTLATHQYGVDLATDGEMGLQLAESFEYDLLLLDVMLPKLDGISLCRQLRAEGYQVPILMLTAKDASSDRVLGLEAGADDYVVKPFDCPELIARIRALLRRGKGLSSSVITWENVCFDSTNSEVTCNEKPLHLTPKEYCLLELFLLNPKRLFSRSAILSRLWDFAESPGEETVSSHIYSLRQKFKAAGASDMIETVHGLGYRLKAPSILKETVISTAHSQQNKHVISSRRWRALETAKRVGKKFKHQFLEQVEVLEKAANTLNCAGKLTPSQQQQAEQTAHKLAGSLGIFGLWQGSTLAREIEELLQSSETLVASQVHLMASQVLSLRQALNHSSETTSPDPEGYVPILLIVNNNLLLIEQVKLKAISLGMQVEVVTDITVVRNARADLILFNFDFSKNPQGGLTLFTELTDLLSKMPVVFFPGEDSLVQPGLMMQMIGCLGEMRSNIKG</sequence>
<dbReference type="GO" id="GO:0006355">
    <property type="term" value="P:regulation of DNA-templated transcription"/>
    <property type="evidence" value="ECO:0007669"/>
    <property type="project" value="InterPro"/>
</dbReference>
<feature type="modified residue" description="4-aspartylphosphate" evidence="7">
    <location>
        <position position="51"/>
    </location>
</feature>
<dbReference type="InterPro" id="IPR008207">
    <property type="entry name" value="Sig_transdc_His_kin_Hpt_dom"/>
</dbReference>
<dbReference type="SMART" id="SM00862">
    <property type="entry name" value="Trans_reg_C"/>
    <property type="match status" value="1"/>
</dbReference>
<evidence type="ECO:0000256" key="5">
    <source>
        <dbReference type="ARBA" id="ARBA00023163"/>
    </source>
</evidence>
<dbReference type="Pfam" id="PF01627">
    <property type="entry name" value="Hpt"/>
    <property type="match status" value="1"/>
</dbReference>
<organism evidence="12 13">
    <name type="scientific">Limnofasciculus baicalensis BBK-W-15</name>
    <dbReference type="NCBI Taxonomy" id="2699891"/>
    <lineage>
        <taxon>Bacteria</taxon>
        <taxon>Bacillati</taxon>
        <taxon>Cyanobacteriota</taxon>
        <taxon>Cyanophyceae</taxon>
        <taxon>Coleofasciculales</taxon>
        <taxon>Coleofasciculaceae</taxon>
        <taxon>Limnofasciculus</taxon>
        <taxon>Limnofasciculus baicalensis</taxon>
    </lineage>
</organism>
<dbReference type="GO" id="GO:0032993">
    <property type="term" value="C:protein-DNA complex"/>
    <property type="evidence" value="ECO:0007669"/>
    <property type="project" value="TreeGrafter"/>
</dbReference>
<dbReference type="SUPFAM" id="SSF47226">
    <property type="entry name" value="Histidine-containing phosphotransfer domain, HPT domain"/>
    <property type="match status" value="1"/>
</dbReference>
<feature type="domain" description="OmpR/PhoB-type" evidence="11">
    <location>
        <begin position="124"/>
        <end position="222"/>
    </location>
</feature>
<keyword evidence="2" id="KW-0902">Two-component regulatory system</keyword>
<accession>A0AAE3KLN3</accession>
<dbReference type="Pfam" id="PF00486">
    <property type="entry name" value="Trans_reg_C"/>
    <property type="match status" value="1"/>
</dbReference>
<evidence type="ECO:0000256" key="1">
    <source>
        <dbReference type="ARBA" id="ARBA00022553"/>
    </source>
</evidence>
<reference evidence="12" key="1">
    <citation type="submission" date="2022-06" db="EMBL/GenBank/DDBJ databases">
        <title>New cyanobacteria of genus Symplocastrum in benthos of Lake Baikal.</title>
        <authorList>
            <person name="Sorokovikova E."/>
            <person name="Tikhonova I."/>
            <person name="Krasnopeev A."/>
            <person name="Evseev P."/>
            <person name="Gladkikh A."/>
            <person name="Belykh O."/>
        </authorList>
    </citation>
    <scope>NUCLEOTIDE SEQUENCE</scope>
    <source>
        <strain evidence="12">BBK-W-15</strain>
    </source>
</reference>
<dbReference type="InterPro" id="IPR036388">
    <property type="entry name" value="WH-like_DNA-bd_sf"/>
</dbReference>
<keyword evidence="3" id="KW-0805">Transcription regulation</keyword>
<evidence type="ECO:0000256" key="4">
    <source>
        <dbReference type="ARBA" id="ARBA00023125"/>
    </source>
</evidence>
<evidence type="ECO:0000256" key="3">
    <source>
        <dbReference type="ARBA" id="ARBA00023015"/>
    </source>
</evidence>
<evidence type="ECO:0000256" key="6">
    <source>
        <dbReference type="PROSITE-ProRule" id="PRU00110"/>
    </source>
</evidence>
<dbReference type="RefSeq" id="WP_254011510.1">
    <property type="nucleotide sequence ID" value="NZ_JAMZMM010000070.1"/>
</dbReference>
<evidence type="ECO:0000259" key="9">
    <source>
        <dbReference type="PROSITE" id="PS50110"/>
    </source>
</evidence>
<evidence type="ECO:0000256" key="2">
    <source>
        <dbReference type="ARBA" id="ARBA00023012"/>
    </source>
</evidence>
<keyword evidence="13" id="KW-1185">Reference proteome</keyword>
<feature type="modified residue" description="Phosphohistidine" evidence="6">
    <location>
        <position position="298"/>
    </location>
</feature>
<keyword evidence="5" id="KW-0804">Transcription</keyword>
<dbReference type="InterPro" id="IPR001867">
    <property type="entry name" value="OmpR/PhoB-type_DNA-bd"/>
</dbReference>
<dbReference type="PROSITE" id="PS51755">
    <property type="entry name" value="OMPR_PHOB"/>
    <property type="match status" value="1"/>
</dbReference>
<keyword evidence="4 8" id="KW-0238">DNA-binding</keyword>
<feature type="domain" description="HPt" evidence="10">
    <location>
        <begin position="250"/>
        <end position="351"/>
    </location>
</feature>
<dbReference type="SUPFAM" id="SSF52172">
    <property type="entry name" value="CheY-like"/>
    <property type="match status" value="1"/>
</dbReference>
<keyword evidence="1 7" id="KW-0597">Phosphoprotein</keyword>
<dbReference type="InterPro" id="IPR001789">
    <property type="entry name" value="Sig_transdc_resp-reg_receiver"/>
</dbReference>
<dbReference type="FunFam" id="3.40.50.2300:FF:000001">
    <property type="entry name" value="DNA-binding response regulator PhoB"/>
    <property type="match status" value="1"/>
</dbReference>
<gene>
    <name evidence="12" type="ORF">NJ959_09570</name>
</gene>
<evidence type="ECO:0000256" key="7">
    <source>
        <dbReference type="PROSITE-ProRule" id="PRU00169"/>
    </source>
</evidence>
<dbReference type="PANTHER" id="PTHR48111:SF15">
    <property type="entry name" value="OMPR SUBFAMILY"/>
    <property type="match status" value="1"/>
</dbReference>
<dbReference type="Gene3D" id="3.40.50.2300">
    <property type="match status" value="1"/>
</dbReference>
<dbReference type="Pfam" id="PF00072">
    <property type="entry name" value="Response_reg"/>
    <property type="match status" value="1"/>
</dbReference>
<dbReference type="GO" id="GO:0000976">
    <property type="term" value="F:transcription cis-regulatory region binding"/>
    <property type="evidence" value="ECO:0007669"/>
    <property type="project" value="TreeGrafter"/>
</dbReference>
<evidence type="ECO:0000313" key="13">
    <source>
        <dbReference type="Proteomes" id="UP001204953"/>
    </source>
</evidence>
<dbReference type="CDD" id="cd19935">
    <property type="entry name" value="REC_OmpR_CusR-like"/>
    <property type="match status" value="1"/>
</dbReference>
<dbReference type="AlphaFoldDB" id="A0AAE3KLN3"/>
<dbReference type="GO" id="GO:0005829">
    <property type="term" value="C:cytosol"/>
    <property type="evidence" value="ECO:0007669"/>
    <property type="project" value="TreeGrafter"/>
</dbReference>
<evidence type="ECO:0000259" key="10">
    <source>
        <dbReference type="PROSITE" id="PS50894"/>
    </source>
</evidence>
<comment type="caution">
    <text evidence="12">The sequence shown here is derived from an EMBL/GenBank/DDBJ whole genome shotgun (WGS) entry which is preliminary data.</text>
</comment>
<dbReference type="CDD" id="cd00383">
    <property type="entry name" value="trans_reg_C"/>
    <property type="match status" value="1"/>
</dbReference>
<dbReference type="Proteomes" id="UP001204953">
    <property type="component" value="Unassembled WGS sequence"/>
</dbReference>
<dbReference type="SUPFAM" id="SSF46894">
    <property type="entry name" value="C-terminal effector domain of the bipartite response regulators"/>
    <property type="match status" value="1"/>
</dbReference>
<feature type="domain" description="Response regulatory" evidence="9">
    <location>
        <begin position="2"/>
        <end position="116"/>
    </location>
</feature>
<dbReference type="InterPro" id="IPR039420">
    <property type="entry name" value="WalR-like"/>
</dbReference>
<dbReference type="PROSITE" id="PS50110">
    <property type="entry name" value="RESPONSE_REGULATORY"/>
    <property type="match status" value="1"/>
</dbReference>
<dbReference type="Gene3D" id="1.10.10.10">
    <property type="entry name" value="Winged helix-like DNA-binding domain superfamily/Winged helix DNA-binding domain"/>
    <property type="match status" value="1"/>
</dbReference>
<dbReference type="Gene3D" id="6.10.250.690">
    <property type="match status" value="1"/>
</dbReference>
<dbReference type="PANTHER" id="PTHR48111">
    <property type="entry name" value="REGULATOR OF RPOS"/>
    <property type="match status" value="1"/>
</dbReference>
<dbReference type="PROSITE" id="PS50894">
    <property type="entry name" value="HPT"/>
    <property type="match status" value="1"/>
</dbReference>
<dbReference type="GO" id="GO:0000156">
    <property type="term" value="F:phosphorelay response regulator activity"/>
    <property type="evidence" value="ECO:0007669"/>
    <property type="project" value="TreeGrafter"/>
</dbReference>
<name>A0AAE3KLN3_9CYAN</name>
<evidence type="ECO:0000259" key="11">
    <source>
        <dbReference type="PROSITE" id="PS51755"/>
    </source>
</evidence>
<dbReference type="EMBL" id="JAMZMM010000070">
    <property type="protein sequence ID" value="MCP2728715.1"/>
    <property type="molecule type" value="Genomic_DNA"/>
</dbReference>
<feature type="DNA-binding region" description="OmpR/PhoB-type" evidence="8">
    <location>
        <begin position="124"/>
        <end position="222"/>
    </location>
</feature>
<dbReference type="InterPro" id="IPR016032">
    <property type="entry name" value="Sig_transdc_resp-reg_C-effctor"/>
</dbReference>
<dbReference type="SMART" id="SM00448">
    <property type="entry name" value="REC"/>
    <property type="match status" value="1"/>
</dbReference>
<protein>
    <submittedName>
        <fullName evidence="12">Response regulator</fullName>
    </submittedName>
</protein>
<dbReference type="InterPro" id="IPR011006">
    <property type="entry name" value="CheY-like_superfamily"/>
</dbReference>